<sequence>MFNKYKYIISLLTLTVIINGCNQQPAEEEHHHEEEAHGEEEIALSKEQIQQAGIHLGPFDYQPLGQYITTNGTIELPPNNLASITPIMNGFVESIRFLEGAEVKKGQALVSLKNPDYITLQQEYIQAINNFNVLEKELERQRTLAKAEVGAQKKLQQTEADFNNAKAQKSALSERLKYLGISPAKVAQGNIQNMIYLTAPFDGTVTSVNAHNGQYVKAGEPIMELINREHMHLELQLFQKDIHKVKEGQKIIFKVPAFENNKQYEGEVSLVGKNMNPQTKTIRVHGHFHEEFDLIAGLYVEANILQDTSKVRVLPEEAVIQNEGQYYFFTENEKGNGTSTFIKNAFTPGTTSHNFTEIKAFSNEADTTKIVKSGSFYLKSEMNKGEGGHHH</sequence>
<dbReference type="InterPro" id="IPR058647">
    <property type="entry name" value="BSH_CzcB-like"/>
</dbReference>
<dbReference type="InterPro" id="IPR051909">
    <property type="entry name" value="MFP_Cation_Efflux"/>
</dbReference>
<protein>
    <submittedName>
        <fullName evidence="5">Efflux RND transporter periplasmic adaptor subunit</fullName>
    </submittedName>
</protein>
<dbReference type="Pfam" id="PF25973">
    <property type="entry name" value="BSH_CzcB"/>
    <property type="match status" value="1"/>
</dbReference>
<dbReference type="GO" id="GO:0015679">
    <property type="term" value="P:plasma membrane copper ion transport"/>
    <property type="evidence" value="ECO:0007669"/>
    <property type="project" value="TreeGrafter"/>
</dbReference>
<organism evidence="5 6">
    <name type="scientific">Fulvivirga sediminis</name>
    <dbReference type="NCBI Taxonomy" id="2803949"/>
    <lineage>
        <taxon>Bacteria</taxon>
        <taxon>Pseudomonadati</taxon>
        <taxon>Bacteroidota</taxon>
        <taxon>Cytophagia</taxon>
        <taxon>Cytophagales</taxon>
        <taxon>Fulvivirgaceae</taxon>
        <taxon>Fulvivirga</taxon>
    </lineage>
</organism>
<comment type="similarity">
    <text evidence="1">Belongs to the membrane fusion protein (MFP) (TC 8.A.1) family.</text>
</comment>
<dbReference type="Gene3D" id="2.40.30.170">
    <property type="match status" value="1"/>
</dbReference>
<dbReference type="InterPro" id="IPR006143">
    <property type="entry name" value="RND_pump_MFP"/>
</dbReference>
<comment type="caution">
    <text evidence="5">The sequence shown here is derived from an EMBL/GenBank/DDBJ whole genome shotgun (WGS) entry which is preliminary data.</text>
</comment>
<dbReference type="Gene3D" id="2.40.50.100">
    <property type="match status" value="1"/>
</dbReference>
<dbReference type="Proteomes" id="UP000659388">
    <property type="component" value="Unassembled WGS sequence"/>
</dbReference>
<dbReference type="Gene3D" id="1.10.287.470">
    <property type="entry name" value="Helix hairpin bin"/>
    <property type="match status" value="1"/>
</dbReference>
<proteinExistence type="inferred from homology"/>
<evidence type="ECO:0000256" key="1">
    <source>
        <dbReference type="ARBA" id="ARBA00009477"/>
    </source>
</evidence>
<keyword evidence="6" id="KW-1185">Reference proteome</keyword>
<dbReference type="EMBL" id="JAESIY010000004">
    <property type="protein sequence ID" value="MBL3656135.1"/>
    <property type="molecule type" value="Genomic_DNA"/>
</dbReference>
<feature type="domain" description="CzcB-like barrel-sandwich hybrid" evidence="4">
    <location>
        <begin position="81"/>
        <end position="224"/>
    </location>
</feature>
<evidence type="ECO:0000313" key="5">
    <source>
        <dbReference type="EMBL" id="MBL3656135.1"/>
    </source>
</evidence>
<evidence type="ECO:0000256" key="3">
    <source>
        <dbReference type="SAM" id="Coils"/>
    </source>
</evidence>
<dbReference type="GO" id="GO:0022857">
    <property type="term" value="F:transmembrane transporter activity"/>
    <property type="evidence" value="ECO:0007669"/>
    <property type="project" value="InterPro"/>
</dbReference>
<dbReference type="RefSeq" id="WP_202243929.1">
    <property type="nucleotide sequence ID" value="NZ_JAESIY010000004.1"/>
</dbReference>
<accession>A0A937F5H8</accession>
<dbReference type="AlphaFoldDB" id="A0A937F5H8"/>
<dbReference type="SUPFAM" id="SSF111369">
    <property type="entry name" value="HlyD-like secretion proteins"/>
    <property type="match status" value="1"/>
</dbReference>
<evidence type="ECO:0000256" key="2">
    <source>
        <dbReference type="ARBA" id="ARBA00022448"/>
    </source>
</evidence>
<reference evidence="5" key="1">
    <citation type="submission" date="2021-01" db="EMBL/GenBank/DDBJ databases">
        <title>Fulvivirga kasyanovii gen. nov., sp nov., a novel member of the phylum Bacteroidetes isolated from seawater in a mussel farm.</title>
        <authorList>
            <person name="Zhao L.-H."/>
            <person name="Wang Z.-J."/>
        </authorList>
    </citation>
    <scope>NUCLEOTIDE SEQUENCE</scope>
    <source>
        <strain evidence="5">2943</strain>
    </source>
</reference>
<dbReference type="NCBIfam" id="TIGR01730">
    <property type="entry name" value="RND_mfp"/>
    <property type="match status" value="1"/>
</dbReference>
<feature type="coiled-coil region" evidence="3">
    <location>
        <begin position="148"/>
        <end position="175"/>
    </location>
</feature>
<name>A0A937F5H8_9BACT</name>
<evidence type="ECO:0000259" key="4">
    <source>
        <dbReference type="Pfam" id="PF25973"/>
    </source>
</evidence>
<dbReference type="GO" id="GO:0030313">
    <property type="term" value="C:cell envelope"/>
    <property type="evidence" value="ECO:0007669"/>
    <property type="project" value="TreeGrafter"/>
</dbReference>
<dbReference type="GO" id="GO:0060003">
    <property type="term" value="P:copper ion export"/>
    <property type="evidence" value="ECO:0007669"/>
    <property type="project" value="TreeGrafter"/>
</dbReference>
<dbReference type="GO" id="GO:0016020">
    <property type="term" value="C:membrane"/>
    <property type="evidence" value="ECO:0007669"/>
    <property type="project" value="InterPro"/>
</dbReference>
<evidence type="ECO:0000313" key="6">
    <source>
        <dbReference type="Proteomes" id="UP000659388"/>
    </source>
</evidence>
<gene>
    <name evidence="5" type="ORF">JL102_08340</name>
</gene>
<dbReference type="PANTHER" id="PTHR30097">
    <property type="entry name" value="CATION EFFLUX SYSTEM PROTEIN CUSB"/>
    <property type="match status" value="1"/>
</dbReference>
<keyword evidence="2" id="KW-0813">Transport</keyword>
<dbReference type="PANTHER" id="PTHR30097:SF4">
    <property type="entry name" value="SLR6042 PROTEIN"/>
    <property type="match status" value="1"/>
</dbReference>
<keyword evidence="3" id="KW-0175">Coiled coil</keyword>